<feature type="compositionally biased region" description="Acidic residues" evidence="1">
    <location>
        <begin position="249"/>
        <end position="261"/>
    </location>
</feature>
<gene>
    <name evidence="3" type="ORF">Ahy_B02g060764</name>
</gene>
<sequence>MVYINMRVHHGGAFGYEDGVFKYLKGQTTIIEDIEGDQWYVFEAYKELRQLGYLQYNIAALWYKDPSLDDSENNLKMLKGDADAIEMCNIARLRGLVELFVVHDVGDAEGFSDVDYIDVGGVAEERDTTSLDMVVFDDDGAEAVEGSGEHNKGTQLGGQFGGDRNESSDEDSDDPEYLPSDEEGDSACDIHFTNSEEEYEYDSGFGKTNSVPNKDTAAKGKGVGTSQLSDEEGVDSDELEIDNMIGGNEVEDDDPEEDADDASDRGGQRFPVHKPEKDMTNYRWKVRILYASRQEFKDTVLAYAVHTARSIKFKKCDLVRVRTVCQKDCPF</sequence>
<evidence type="ECO:0000313" key="3">
    <source>
        <dbReference type="EMBL" id="RYR26514.1"/>
    </source>
</evidence>
<organism evidence="3 4">
    <name type="scientific">Arachis hypogaea</name>
    <name type="common">Peanut</name>
    <dbReference type="NCBI Taxonomy" id="3818"/>
    <lineage>
        <taxon>Eukaryota</taxon>
        <taxon>Viridiplantae</taxon>
        <taxon>Streptophyta</taxon>
        <taxon>Embryophyta</taxon>
        <taxon>Tracheophyta</taxon>
        <taxon>Spermatophyta</taxon>
        <taxon>Magnoliopsida</taxon>
        <taxon>eudicotyledons</taxon>
        <taxon>Gunneridae</taxon>
        <taxon>Pentapetalae</taxon>
        <taxon>rosids</taxon>
        <taxon>fabids</taxon>
        <taxon>Fabales</taxon>
        <taxon>Fabaceae</taxon>
        <taxon>Papilionoideae</taxon>
        <taxon>50 kb inversion clade</taxon>
        <taxon>dalbergioids sensu lato</taxon>
        <taxon>Dalbergieae</taxon>
        <taxon>Pterocarpus clade</taxon>
        <taxon>Arachis</taxon>
    </lineage>
</organism>
<accession>A0A445AJF6</accession>
<feature type="compositionally biased region" description="Acidic residues" evidence="1">
    <location>
        <begin position="168"/>
        <end position="186"/>
    </location>
</feature>
<feature type="domain" description="PB1-like" evidence="2">
    <location>
        <begin position="3"/>
        <end position="103"/>
    </location>
</feature>
<evidence type="ECO:0000313" key="4">
    <source>
        <dbReference type="Proteomes" id="UP000289738"/>
    </source>
</evidence>
<dbReference type="Proteomes" id="UP000289738">
    <property type="component" value="Chromosome B02"/>
</dbReference>
<feature type="region of interest" description="Disordered" evidence="1">
    <location>
        <begin position="143"/>
        <end position="274"/>
    </location>
</feature>
<evidence type="ECO:0000256" key="1">
    <source>
        <dbReference type="SAM" id="MobiDB-lite"/>
    </source>
</evidence>
<dbReference type="InterPro" id="IPR058594">
    <property type="entry name" value="PB1-like_dom_pln"/>
</dbReference>
<name>A0A445AJF6_ARAHY</name>
<protein>
    <recommendedName>
        <fullName evidence="2">PB1-like domain-containing protein</fullName>
    </recommendedName>
</protein>
<feature type="compositionally biased region" description="Basic and acidic residues" evidence="1">
    <location>
        <begin position="262"/>
        <end position="274"/>
    </location>
</feature>
<dbReference type="AlphaFoldDB" id="A0A445AJF6"/>
<dbReference type="Pfam" id="PF26130">
    <property type="entry name" value="PB1-like"/>
    <property type="match status" value="1"/>
</dbReference>
<evidence type="ECO:0000259" key="2">
    <source>
        <dbReference type="Pfam" id="PF26130"/>
    </source>
</evidence>
<feature type="compositionally biased region" description="Acidic residues" evidence="1">
    <location>
        <begin position="229"/>
        <end position="241"/>
    </location>
</feature>
<dbReference type="EMBL" id="SDMP01000012">
    <property type="protein sequence ID" value="RYR26514.1"/>
    <property type="molecule type" value="Genomic_DNA"/>
</dbReference>
<keyword evidence="4" id="KW-1185">Reference proteome</keyword>
<proteinExistence type="predicted"/>
<comment type="caution">
    <text evidence="3">The sequence shown here is derived from an EMBL/GenBank/DDBJ whole genome shotgun (WGS) entry which is preliminary data.</text>
</comment>
<reference evidence="3 4" key="1">
    <citation type="submission" date="2019-01" db="EMBL/GenBank/DDBJ databases">
        <title>Sequencing of cultivated peanut Arachis hypogaea provides insights into genome evolution and oil improvement.</title>
        <authorList>
            <person name="Chen X."/>
        </authorList>
    </citation>
    <scope>NUCLEOTIDE SEQUENCE [LARGE SCALE GENOMIC DNA]</scope>
    <source>
        <strain evidence="4">cv. Fuhuasheng</strain>
        <tissue evidence="3">Leaves</tissue>
    </source>
</reference>